<gene>
    <name evidence="1" type="ORF">METZ01_LOCUS446538</name>
</gene>
<evidence type="ECO:0000313" key="1">
    <source>
        <dbReference type="EMBL" id="SVD93684.1"/>
    </source>
</evidence>
<organism evidence="1">
    <name type="scientific">marine metagenome</name>
    <dbReference type="NCBI Taxonomy" id="408172"/>
    <lineage>
        <taxon>unclassified sequences</taxon>
        <taxon>metagenomes</taxon>
        <taxon>ecological metagenomes</taxon>
    </lineage>
</organism>
<name>A0A382ZDT5_9ZZZZ</name>
<accession>A0A382ZDT5</accession>
<dbReference type="EMBL" id="UINC01183106">
    <property type="protein sequence ID" value="SVD93684.1"/>
    <property type="molecule type" value="Genomic_DNA"/>
</dbReference>
<sequence>MNNKNNSRGPEIKHQLTREEDLYRYSETGVYLRDDHCDWGSSGMNEYTNEHSLHIISDDK</sequence>
<reference evidence="1" key="1">
    <citation type="submission" date="2018-05" db="EMBL/GenBank/DDBJ databases">
        <authorList>
            <person name="Lanie J.A."/>
            <person name="Ng W.-L."/>
            <person name="Kazmierczak K.M."/>
            <person name="Andrzejewski T.M."/>
            <person name="Davidsen T.M."/>
            <person name="Wayne K.J."/>
            <person name="Tettelin H."/>
            <person name="Glass J.I."/>
            <person name="Rusch D."/>
            <person name="Podicherti R."/>
            <person name="Tsui H.-C.T."/>
            <person name="Winkler M.E."/>
        </authorList>
    </citation>
    <scope>NUCLEOTIDE SEQUENCE</scope>
</reference>
<proteinExistence type="predicted"/>
<dbReference type="AlphaFoldDB" id="A0A382ZDT5"/>
<protein>
    <submittedName>
        <fullName evidence="1">Uncharacterized protein</fullName>
    </submittedName>
</protein>